<accession>A0A5B7EEX1</accession>
<name>A0A5B7EEX1_PORTR</name>
<proteinExistence type="predicted"/>
<evidence type="ECO:0000313" key="3">
    <source>
        <dbReference type="Proteomes" id="UP000324222"/>
    </source>
</evidence>
<keyword evidence="3" id="KW-1185">Reference proteome</keyword>
<sequence>MATHRKIVRIEYPGYRPRRWCAVCGLSASKSDPYICCDGETDCHNVCHITCLGDRDVHTCEETQQLRHEVNIDTGVLYENGDIEEAPDTPAPPPLLPPLQMTSTLQPSVKTWTMKGRST</sequence>
<dbReference type="InterPro" id="IPR011011">
    <property type="entry name" value="Znf_FYVE_PHD"/>
</dbReference>
<gene>
    <name evidence="2" type="ORF">E2C01_025033</name>
</gene>
<dbReference type="EMBL" id="VSRR010002495">
    <property type="protein sequence ID" value="MPC31736.1"/>
    <property type="molecule type" value="Genomic_DNA"/>
</dbReference>
<dbReference type="Proteomes" id="UP000324222">
    <property type="component" value="Unassembled WGS sequence"/>
</dbReference>
<dbReference type="AlphaFoldDB" id="A0A5B7EEX1"/>
<comment type="caution">
    <text evidence="2">The sequence shown here is derived from an EMBL/GenBank/DDBJ whole genome shotgun (WGS) entry which is preliminary data.</text>
</comment>
<evidence type="ECO:0000256" key="1">
    <source>
        <dbReference type="SAM" id="MobiDB-lite"/>
    </source>
</evidence>
<feature type="region of interest" description="Disordered" evidence="1">
    <location>
        <begin position="82"/>
        <end position="103"/>
    </location>
</feature>
<dbReference type="SUPFAM" id="SSF57903">
    <property type="entry name" value="FYVE/PHD zinc finger"/>
    <property type="match status" value="1"/>
</dbReference>
<evidence type="ECO:0000313" key="2">
    <source>
        <dbReference type="EMBL" id="MPC31736.1"/>
    </source>
</evidence>
<reference evidence="2 3" key="1">
    <citation type="submission" date="2019-05" db="EMBL/GenBank/DDBJ databases">
        <title>Another draft genome of Portunus trituberculatus and its Hox gene families provides insights of decapod evolution.</title>
        <authorList>
            <person name="Jeong J.-H."/>
            <person name="Song I."/>
            <person name="Kim S."/>
            <person name="Choi T."/>
            <person name="Kim D."/>
            <person name="Ryu S."/>
            <person name="Kim W."/>
        </authorList>
    </citation>
    <scope>NUCLEOTIDE SEQUENCE [LARGE SCALE GENOMIC DNA]</scope>
    <source>
        <tissue evidence="2">Muscle</tissue>
    </source>
</reference>
<protein>
    <submittedName>
        <fullName evidence="2">Uncharacterized protein</fullName>
    </submittedName>
</protein>
<organism evidence="2 3">
    <name type="scientific">Portunus trituberculatus</name>
    <name type="common">Swimming crab</name>
    <name type="synonym">Neptunus trituberculatus</name>
    <dbReference type="NCBI Taxonomy" id="210409"/>
    <lineage>
        <taxon>Eukaryota</taxon>
        <taxon>Metazoa</taxon>
        <taxon>Ecdysozoa</taxon>
        <taxon>Arthropoda</taxon>
        <taxon>Crustacea</taxon>
        <taxon>Multicrustacea</taxon>
        <taxon>Malacostraca</taxon>
        <taxon>Eumalacostraca</taxon>
        <taxon>Eucarida</taxon>
        <taxon>Decapoda</taxon>
        <taxon>Pleocyemata</taxon>
        <taxon>Brachyura</taxon>
        <taxon>Eubrachyura</taxon>
        <taxon>Portunoidea</taxon>
        <taxon>Portunidae</taxon>
        <taxon>Portuninae</taxon>
        <taxon>Portunus</taxon>
    </lineage>
</organism>